<protein>
    <submittedName>
        <fullName evidence="1">Uncharacterized protein</fullName>
    </submittedName>
</protein>
<comment type="caution">
    <text evidence="1">The sequence shown here is derived from an EMBL/GenBank/DDBJ whole genome shotgun (WGS) entry which is preliminary data.</text>
</comment>
<gene>
    <name evidence="1" type="ORF">IW16_06090</name>
</gene>
<evidence type="ECO:0000313" key="2">
    <source>
        <dbReference type="Proteomes" id="UP000028719"/>
    </source>
</evidence>
<sequence>MTIIDHKDIKLSAKVQQILFSRGYSHIFNWEDYSFYKEQTKNAIFRADSIANLFIKDTCEFSDYAEYEY</sequence>
<organism evidence="1 2">
    <name type="scientific">Chryseobacterium vrystaatense</name>
    <dbReference type="NCBI Taxonomy" id="307480"/>
    <lineage>
        <taxon>Bacteria</taxon>
        <taxon>Pseudomonadati</taxon>
        <taxon>Bacteroidota</taxon>
        <taxon>Flavobacteriia</taxon>
        <taxon>Flavobacteriales</taxon>
        <taxon>Weeksellaceae</taxon>
        <taxon>Chryseobacterium group</taxon>
        <taxon>Chryseobacterium</taxon>
    </lineage>
</organism>
<proteinExistence type="predicted"/>
<dbReference type="EMBL" id="JPRI01000002">
    <property type="protein sequence ID" value="KFF26848.1"/>
    <property type="molecule type" value="Genomic_DNA"/>
</dbReference>
<dbReference type="Proteomes" id="UP000028719">
    <property type="component" value="Unassembled WGS sequence"/>
</dbReference>
<dbReference type="RefSeq" id="WP_034740929.1">
    <property type="nucleotide sequence ID" value="NZ_JPRI01000002.1"/>
</dbReference>
<accession>A0ABR4UP04</accession>
<evidence type="ECO:0000313" key="1">
    <source>
        <dbReference type="EMBL" id="KFF26848.1"/>
    </source>
</evidence>
<name>A0ABR4UP04_9FLAO</name>
<reference evidence="1 2" key="1">
    <citation type="submission" date="2014-07" db="EMBL/GenBank/DDBJ databases">
        <title>Genome of Chryseobacterium vrystaatense LMG 22846.</title>
        <authorList>
            <person name="Pipes S.E."/>
            <person name="Stropko S.J."/>
            <person name="Newman J.D."/>
        </authorList>
    </citation>
    <scope>NUCLEOTIDE SEQUENCE [LARGE SCALE GENOMIC DNA]</scope>
    <source>
        <strain evidence="1 2">LMG 22846</strain>
    </source>
</reference>
<keyword evidence="2" id="KW-1185">Reference proteome</keyword>